<accession>A0A451BKR9</accession>
<reference evidence="1" key="1">
    <citation type="submission" date="2019-02" db="EMBL/GenBank/DDBJ databases">
        <authorList>
            <person name="Gruber-Vodicka R. H."/>
            <person name="Seah K. B. B."/>
        </authorList>
    </citation>
    <scope>NUCLEOTIDE SEQUENCE</scope>
    <source>
        <strain evidence="1">BECK_S127</strain>
    </source>
</reference>
<evidence type="ECO:0000313" key="1">
    <source>
        <dbReference type="EMBL" id="VFK78900.1"/>
    </source>
</evidence>
<sequence>MAIMAGVHWDLGIEEAAREVGFPSGAIRDEMLELTASQGFEARRC</sequence>
<proteinExistence type="predicted"/>
<protein>
    <submittedName>
        <fullName evidence="1">Uncharacterized protein</fullName>
    </submittedName>
</protein>
<organism evidence="1">
    <name type="scientific">Candidatus Kentrum sp. SD</name>
    <dbReference type="NCBI Taxonomy" id="2126332"/>
    <lineage>
        <taxon>Bacteria</taxon>
        <taxon>Pseudomonadati</taxon>
        <taxon>Pseudomonadota</taxon>
        <taxon>Gammaproteobacteria</taxon>
        <taxon>Candidatus Kentrum</taxon>
    </lineage>
</organism>
<gene>
    <name evidence="1" type="ORF">BECKSD772D_GA0070982_10298</name>
</gene>
<dbReference type="AlphaFoldDB" id="A0A451BKR9"/>
<name>A0A451BKR9_9GAMM</name>
<dbReference type="EMBL" id="CAADHB010000029">
    <property type="protein sequence ID" value="VFK78900.1"/>
    <property type="molecule type" value="Genomic_DNA"/>
</dbReference>